<protein>
    <recommendedName>
        <fullName evidence="3">Transporter</fullName>
    </recommendedName>
</protein>
<reference evidence="1 2" key="1">
    <citation type="submission" date="2021-04" db="EMBL/GenBank/DDBJ databases">
        <title>The complete genome sequence of Neokomagataea sp. TBRC 2177.</title>
        <authorList>
            <person name="Charoenyingcharoen P."/>
            <person name="Yukphan P."/>
        </authorList>
    </citation>
    <scope>NUCLEOTIDE SEQUENCE [LARGE SCALE GENOMIC DNA]</scope>
    <source>
        <strain evidence="1 2">TBRC 2177</strain>
    </source>
</reference>
<evidence type="ECO:0000313" key="1">
    <source>
        <dbReference type="EMBL" id="MBR0558856.1"/>
    </source>
</evidence>
<dbReference type="RefSeq" id="WP_211680405.1">
    <property type="nucleotide sequence ID" value="NZ_JAGRQH010000001.1"/>
</dbReference>
<proteinExistence type="predicted"/>
<sequence>MLFSAGVAQANDQRQSLNDFWVTGSLYSSTAATLPQGSAFFEPYLWNVMSYGTYSARGQHQSGPVVNHVRSFNPLYYGLTSNLMVGVKANFGYNSSRAFAPYRGIHVGDVAVKMQYRIWHPPKESSLPTVSLDFQETLPVERIDHLSESANPIGSGVFSEQLSVFAQSYVWLPNGRLDRVRLNYSYVVPTGRHLEGRSVYGTLPGFEGHVSVGQGSVFNLSNEYSITKHWVFATDFIVSQSDAVRVHGRSKGGSVFQDNAPASYSLMIAPALEYNITGMVGVIAGAGITFQGRNTAASVTPMLAVNWSL</sequence>
<evidence type="ECO:0008006" key="3">
    <source>
        <dbReference type="Google" id="ProtNLM"/>
    </source>
</evidence>
<dbReference type="EMBL" id="JAGRQH010000001">
    <property type="protein sequence ID" value="MBR0558856.1"/>
    <property type="molecule type" value="Genomic_DNA"/>
</dbReference>
<accession>A0ABS5E4V1</accession>
<comment type="caution">
    <text evidence="1">The sequence shown here is derived from an EMBL/GenBank/DDBJ whole genome shotgun (WGS) entry which is preliminary data.</text>
</comment>
<dbReference type="Proteomes" id="UP000677812">
    <property type="component" value="Unassembled WGS sequence"/>
</dbReference>
<evidence type="ECO:0000313" key="2">
    <source>
        <dbReference type="Proteomes" id="UP000677812"/>
    </source>
</evidence>
<gene>
    <name evidence="1" type="ORF">KB213_02100</name>
</gene>
<organism evidence="1 2">
    <name type="scientific">Neokomagataea anthophila</name>
    <dbReference type="NCBI Taxonomy" id="2826925"/>
    <lineage>
        <taxon>Bacteria</taxon>
        <taxon>Pseudomonadati</taxon>
        <taxon>Pseudomonadota</taxon>
        <taxon>Alphaproteobacteria</taxon>
        <taxon>Acetobacterales</taxon>
        <taxon>Acetobacteraceae</taxon>
        <taxon>Neokomagataea</taxon>
    </lineage>
</organism>
<name>A0ABS5E4V1_9PROT</name>
<keyword evidence="2" id="KW-1185">Reference proteome</keyword>